<evidence type="ECO:0000256" key="4">
    <source>
        <dbReference type="ARBA" id="ARBA00012745"/>
    </source>
</evidence>
<feature type="binding site" evidence="12">
    <location>
        <position position="274"/>
    </location>
    <ligand>
        <name>Zn(2+)</name>
        <dbReference type="ChEBI" id="CHEBI:29105"/>
    </ligand>
</feature>
<feature type="binding site" evidence="12">
    <location>
        <position position="270"/>
    </location>
    <ligand>
        <name>Zn(2+)</name>
        <dbReference type="ChEBI" id="CHEBI:29105"/>
    </ligand>
</feature>
<dbReference type="InterPro" id="IPR011334">
    <property type="entry name" value="UDP-acyl_GlcNac_deAcase_C"/>
</dbReference>
<evidence type="ECO:0000256" key="11">
    <source>
        <dbReference type="ARBA" id="ARBA00024535"/>
    </source>
</evidence>
<dbReference type="GO" id="GO:0016020">
    <property type="term" value="C:membrane"/>
    <property type="evidence" value="ECO:0007669"/>
    <property type="project" value="GOC"/>
</dbReference>
<dbReference type="Proteomes" id="UP000192917">
    <property type="component" value="Unassembled WGS sequence"/>
</dbReference>
<comment type="pathway">
    <text evidence="3 12">Glycolipid biosynthesis; lipid IV(A) biosynthesis; lipid IV(A) from (3R)-3-hydroxytetradecanoyl-[acyl-carrier-protein] and UDP-N-acetyl-alpha-D-glucosamine: step 2/6.</text>
</comment>
<evidence type="ECO:0000256" key="9">
    <source>
        <dbReference type="ARBA" id="ARBA00022833"/>
    </source>
</evidence>
<dbReference type="GO" id="GO:0009245">
    <property type="term" value="P:lipid A biosynthetic process"/>
    <property type="evidence" value="ECO:0007669"/>
    <property type="project" value="UniProtKB-UniRule"/>
</dbReference>
<evidence type="ECO:0000256" key="2">
    <source>
        <dbReference type="ARBA" id="ARBA00002923"/>
    </source>
</evidence>
<dbReference type="InterPro" id="IPR020568">
    <property type="entry name" value="Ribosomal_Su5_D2-typ_SF"/>
</dbReference>
<dbReference type="HAMAP" id="MF_00388">
    <property type="entry name" value="LpxC"/>
    <property type="match status" value="1"/>
</dbReference>
<proteinExistence type="inferred from homology"/>
<keyword evidence="10 12" id="KW-0443">Lipid metabolism</keyword>
<evidence type="ECO:0000256" key="6">
    <source>
        <dbReference type="ARBA" id="ARBA00022556"/>
    </source>
</evidence>
<evidence type="ECO:0000256" key="5">
    <source>
        <dbReference type="ARBA" id="ARBA00022516"/>
    </source>
</evidence>
<dbReference type="SUPFAM" id="SSF54211">
    <property type="entry name" value="Ribosomal protein S5 domain 2-like"/>
    <property type="match status" value="2"/>
</dbReference>
<dbReference type="EMBL" id="FWZX01000030">
    <property type="protein sequence ID" value="SMF71033.1"/>
    <property type="molecule type" value="Genomic_DNA"/>
</dbReference>
<dbReference type="GO" id="GO:0103117">
    <property type="term" value="F:UDP-3-O-acyl-N-acetylglucosamine deacetylase activity"/>
    <property type="evidence" value="ECO:0007669"/>
    <property type="project" value="UniProtKB-UniRule"/>
</dbReference>
<gene>
    <name evidence="12" type="primary">lpxC</name>
    <name evidence="13" type="ORF">SAMN05428998_13023</name>
</gene>
<keyword evidence="5 12" id="KW-0444">Lipid biosynthesis</keyword>
<organism evidence="13 14">
    <name type="scientific">Tistlia consotensis USBA 355</name>
    <dbReference type="NCBI Taxonomy" id="560819"/>
    <lineage>
        <taxon>Bacteria</taxon>
        <taxon>Pseudomonadati</taxon>
        <taxon>Pseudomonadota</taxon>
        <taxon>Alphaproteobacteria</taxon>
        <taxon>Rhodospirillales</taxon>
        <taxon>Rhodovibrionaceae</taxon>
        <taxon>Tistlia</taxon>
    </lineage>
</organism>
<dbReference type="Gene3D" id="3.30.1700.10">
    <property type="entry name" value="lpxc deacetylase, domain 2"/>
    <property type="match status" value="1"/>
</dbReference>
<keyword evidence="7 12" id="KW-0479">Metal-binding</keyword>
<evidence type="ECO:0000256" key="3">
    <source>
        <dbReference type="ARBA" id="ARBA00005002"/>
    </source>
</evidence>
<protein>
    <recommendedName>
        <fullName evidence="4 12">UDP-3-O-acyl-N-acetylglucosamine deacetylase</fullName>
        <shortName evidence="12">UDP-3-O-acyl-GlcNAc deacetylase</shortName>
        <ecNumber evidence="4 12">3.5.1.108</ecNumber>
    </recommendedName>
    <alternativeName>
        <fullName evidence="12">UDP-3-O-[R-3-hydroxymyristoyl]-N-acetylglucosamine deacetylase</fullName>
    </alternativeName>
</protein>
<evidence type="ECO:0000256" key="7">
    <source>
        <dbReference type="ARBA" id="ARBA00022723"/>
    </source>
</evidence>
<keyword evidence="9 12" id="KW-0862">Zinc</keyword>
<evidence type="ECO:0000256" key="8">
    <source>
        <dbReference type="ARBA" id="ARBA00022801"/>
    </source>
</evidence>
<sequence>MEGKIKMADGSSFTAITGFDGDVHRAFAGTGGGPSVQTQRTLKNAIHCSGIGLHSGLHVAMTLKPAESDSGIVFRRVDLPGSPEIPALWTHAIETPLCTTIVTGDVKIATIEHLLSAFAGLEIDNCLIEIDGPEVPAMDGSSAPFVFLIECAGIVEQRAPRRGFRILEAVEESEPHRSCLVKPAETFEMRFEIEFDSRAIGRQVFDSEIDPAVYKRDVSRARTFGFLQEVEALRQHGLARGGSLENAVVIDGDQIMNEGGLRYTDEFVRHKALDCIGDLYLAGGPMIGRFEGIKAGHALTLRLLKSLFAREGAVVREPLLAPVAALQAESA</sequence>
<comment type="cofactor">
    <cofactor evidence="1 12">
        <name>Zn(2+)</name>
        <dbReference type="ChEBI" id="CHEBI:29105"/>
    </cofactor>
</comment>
<dbReference type="PANTHER" id="PTHR33694:SF1">
    <property type="entry name" value="UDP-3-O-ACYL-N-ACETYLGLUCOSAMINE DEACETYLASE 1, MITOCHONDRIAL-RELATED"/>
    <property type="match status" value="1"/>
</dbReference>
<evidence type="ECO:0000256" key="12">
    <source>
        <dbReference type="HAMAP-Rule" id="MF_00388"/>
    </source>
</evidence>
<comment type="catalytic activity">
    <reaction evidence="11 12">
        <text>a UDP-3-O-[(3R)-3-hydroxyacyl]-N-acetyl-alpha-D-glucosamine + H2O = a UDP-3-O-[(3R)-3-hydroxyacyl]-alpha-D-glucosamine + acetate</text>
        <dbReference type="Rhea" id="RHEA:67816"/>
        <dbReference type="ChEBI" id="CHEBI:15377"/>
        <dbReference type="ChEBI" id="CHEBI:30089"/>
        <dbReference type="ChEBI" id="CHEBI:137740"/>
        <dbReference type="ChEBI" id="CHEBI:173225"/>
        <dbReference type="EC" id="3.5.1.108"/>
    </reaction>
</comment>
<keyword evidence="6 12" id="KW-0441">Lipid A biosynthesis</keyword>
<dbReference type="PANTHER" id="PTHR33694">
    <property type="entry name" value="UDP-3-O-ACYL-N-ACETYLGLUCOSAMINE DEACETYLASE 1, MITOCHONDRIAL-RELATED"/>
    <property type="match status" value="1"/>
</dbReference>
<dbReference type="InterPro" id="IPR004463">
    <property type="entry name" value="UDP-acyl_GlcNac_deAcase"/>
</dbReference>
<dbReference type="GO" id="GO:0046872">
    <property type="term" value="F:metal ion binding"/>
    <property type="evidence" value="ECO:0007669"/>
    <property type="project" value="UniProtKB-KW"/>
</dbReference>
<accession>A0A1Y6CK83</accession>
<dbReference type="UniPathway" id="UPA00359">
    <property type="reaction ID" value="UER00478"/>
</dbReference>
<dbReference type="Pfam" id="PF03331">
    <property type="entry name" value="LpxC"/>
    <property type="match status" value="1"/>
</dbReference>
<dbReference type="EC" id="3.5.1.108" evidence="4 12"/>
<name>A0A1Y6CK83_9PROT</name>
<comment type="similarity">
    <text evidence="12">Belongs to the LpxC family.</text>
</comment>
<dbReference type="NCBIfam" id="TIGR00325">
    <property type="entry name" value="lpxC"/>
    <property type="match status" value="1"/>
</dbReference>
<keyword evidence="8 12" id="KW-0378">Hydrolase</keyword>
<dbReference type="InterPro" id="IPR015870">
    <property type="entry name" value="UDP-acyl_N-AcGlcN_deAcase_N"/>
</dbReference>
<evidence type="ECO:0000313" key="14">
    <source>
        <dbReference type="Proteomes" id="UP000192917"/>
    </source>
</evidence>
<evidence type="ECO:0000313" key="13">
    <source>
        <dbReference type="EMBL" id="SMF71033.1"/>
    </source>
</evidence>
<comment type="function">
    <text evidence="2 12">Catalyzes the hydrolysis of UDP-3-O-myristoyl-N-acetylglucosamine to form UDP-3-O-myristoylglucosamine and acetate, the committed step in lipid A biosynthesis.</text>
</comment>
<evidence type="ECO:0000256" key="10">
    <source>
        <dbReference type="ARBA" id="ARBA00023098"/>
    </source>
</evidence>
<feature type="active site" description="Proton donor" evidence="12">
    <location>
        <position position="297"/>
    </location>
</feature>
<reference evidence="13 14" key="1">
    <citation type="submission" date="2017-04" db="EMBL/GenBank/DDBJ databases">
        <authorList>
            <person name="Afonso C.L."/>
            <person name="Miller P.J."/>
            <person name="Scott M.A."/>
            <person name="Spackman E."/>
            <person name="Goraichik I."/>
            <person name="Dimitrov K.M."/>
            <person name="Suarez D.L."/>
            <person name="Swayne D.E."/>
        </authorList>
    </citation>
    <scope>NUCLEOTIDE SEQUENCE [LARGE SCALE GENOMIC DNA]</scope>
    <source>
        <strain evidence="13 14">USBA 355</strain>
    </source>
</reference>
<keyword evidence="14" id="KW-1185">Reference proteome</keyword>
<evidence type="ECO:0000256" key="1">
    <source>
        <dbReference type="ARBA" id="ARBA00001947"/>
    </source>
</evidence>
<feature type="binding site" evidence="12">
    <location>
        <position position="113"/>
    </location>
    <ligand>
        <name>Zn(2+)</name>
        <dbReference type="ChEBI" id="CHEBI:29105"/>
    </ligand>
</feature>
<dbReference type="STRING" id="560819.SAMN05428998_13023"/>
<dbReference type="Gene3D" id="3.30.230.20">
    <property type="entry name" value="lpxc deacetylase, domain 1"/>
    <property type="match status" value="1"/>
</dbReference>
<dbReference type="AlphaFoldDB" id="A0A1Y6CK83"/>